<dbReference type="RefSeq" id="WP_346176058.1">
    <property type="nucleotide sequence ID" value="NZ_BAAASD010000017.1"/>
</dbReference>
<feature type="compositionally biased region" description="Gly residues" evidence="1">
    <location>
        <begin position="208"/>
        <end position="217"/>
    </location>
</feature>
<protein>
    <recommendedName>
        <fullName evidence="4">TIGR04222 domain-containing membrane protein</fullName>
    </recommendedName>
</protein>
<dbReference type="InterPro" id="IPR026467">
    <property type="entry name" value="Ser/Gly_Cys_C_dom"/>
</dbReference>
<proteinExistence type="predicted"/>
<dbReference type="Proteomes" id="UP001500253">
    <property type="component" value="Unassembled WGS sequence"/>
</dbReference>
<accession>A0ABN3GG28</accession>
<dbReference type="NCBIfam" id="TIGR04222">
    <property type="entry name" value="near_uncomplex"/>
    <property type="match status" value="1"/>
</dbReference>
<keyword evidence="3" id="KW-1185">Reference proteome</keyword>
<organism evidence="2 3">
    <name type="scientific">Streptomyces cuspidosporus</name>
    <dbReference type="NCBI Taxonomy" id="66882"/>
    <lineage>
        <taxon>Bacteria</taxon>
        <taxon>Bacillati</taxon>
        <taxon>Actinomycetota</taxon>
        <taxon>Actinomycetes</taxon>
        <taxon>Kitasatosporales</taxon>
        <taxon>Streptomycetaceae</taxon>
        <taxon>Streptomyces</taxon>
    </lineage>
</organism>
<reference evidence="2 3" key="1">
    <citation type="journal article" date="2019" name="Int. J. Syst. Evol. Microbiol.">
        <title>The Global Catalogue of Microorganisms (GCM) 10K type strain sequencing project: providing services to taxonomists for standard genome sequencing and annotation.</title>
        <authorList>
            <consortium name="The Broad Institute Genomics Platform"/>
            <consortium name="The Broad Institute Genome Sequencing Center for Infectious Disease"/>
            <person name="Wu L."/>
            <person name="Ma J."/>
        </authorList>
    </citation>
    <scope>NUCLEOTIDE SEQUENCE [LARGE SCALE GENOMIC DNA]</scope>
    <source>
        <strain evidence="2 3">JCM 4316</strain>
    </source>
</reference>
<gene>
    <name evidence="2" type="ORF">GCM10010246_43120</name>
</gene>
<name>A0ABN3GG28_9ACTN</name>
<feature type="region of interest" description="Disordered" evidence="1">
    <location>
        <begin position="169"/>
        <end position="217"/>
    </location>
</feature>
<evidence type="ECO:0000313" key="2">
    <source>
        <dbReference type="EMBL" id="GAA2350501.1"/>
    </source>
</evidence>
<evidence type="ECO:0000313" key="3">
    <source>
        <dbReference type="Proteomes" id="UP001500253"/>
    </source>
</evidence>
<sequence length="217" mass="22505">MRTLFRRRDGAARQALDLYDIAYLAGGPRRVAQVALITLRERGAIKFIGLRLRAVRPAEAADHPVERALIGWCHPVGCDAASAVAEVLSGPEVKRIGARLVSYGLLSRSRRRRTDAGGRALESAQQEGTLPAHVLQGLSAVPDERLRTAVGKAVPIPAGLGGTLIRMGHAFEDDDGDDYGQDAHGGSDSAPGPDWGSHSGSGHASCGSGCGGGGGGD</sequence>
<evidence type="ECO:0000256" key="1">
    <source>
        <dbReference type="SAM" id="MobiDB-lite"/>
    </source>
</evidence>
<feature type="compositionally biased region" description="Low complexity" evidence="1">
    <location>
        <begin position="196"/>
        <end position="207"/>
    </location>
</feature>
<evidence type="ECO:0008006" key="4">
    <source>
        <dbReference type="Google" id="ProtNLM"/>
    </source>
</evidence>
<dbReference type="EMBL" id="BAAASD010000017">
    <property type="protein sequence ID" value="GAA2350501.1"/>
    <property type="molecule type" value="Genomic_DNA"/>
</dbReference>
<comment type="caution">
    <text evidence="2">The sequence shown here is derived from an EMBL/GenBank/DDBJ whole genome shotgun (WGS) entry which is preliminary data.</text>
</comment>